<dbReference type="Pfam" id="PF02517">
    <property type="entry name" value="Rce1-like"/>
    <property type="match status" value="1"/>
</dbReference>
<evidence type="ECO:0000313" key="3">
    <source>
        <dbReference type="EMBL" id="ABG03044.1"/>
    </source>
</evidence>
<dbReference type="OrthoDB" id="378663at2"/>
<dbReference type="AlphaFoldDB" id="Q1AZY4"/>
<dbReference type="HOGENOM" id="CLU_082370_1_0_11"/>
<keyword evidence="4" id="KW-1185">Reference proteome</keyword>
<feature type="transmembrane region" description="Helical" evidence="1">
    <location>
        <begin position="20"/>
        <end position="43"/>
    </location>
</feature>
<keyword evidence="1" id="KW-1133">Transmembrane helix</keyword>
<dbReference type="InterPro" id="IPR003675">
    <property type="entry name" value="Rce1/LyrA-like_dom"/>
</dbReference>
<name>Q1AZY4_RUBXD</name>
<feature type="transmembrane region" description="Helical" evidence="1">
    <location>
        <begin position="214"/>
        <end position="235"/>
    </location>
</feature>
<dbReference type="RefSeq" id="WP_011563062.1">
    <property type="nucleotide sequence ID" value="NC_008148.1"/>
</dbReference>
<evidence type="ECO:0000256" key="1">
    <source>
        <dbReference type="SAM" id="Phobius"/>
    </source>
</evidence>
<evidence type="ECO:0000259" key="2">
    <source>
        <dbReference type="Pfam" id="PF02517"/>
    </source>
</evidence>
<feature type="transmembrane region" description="Helical" evidence="1">
    <location>
        <begin position="55"/>
        <end position="77"/>
    </location>
</feature>
<keyword evidence="1" id="KW-0812">Transmembrane</keyword>
<gene>
    <name evidence="3" type="ordered locus">Rxyl_0063</name>
</gene>
<dbReference type="GO" id="GO:0080120">
    <property type="term" value="P:CAAX-box protein maturation"/>
    <property type="evidence" value="ECO:0007669"/>
    <property type="project" value="UniProtKB-ARBA"/>
</dbReference>
<organism evidence="3 4">
    <name type="scientific">Rubrobacter xylanophilus (strain DSM 9941 / JCM 11954 / NBRC 16129 / PRD-1)</name>
    <dbReference type="NCBI Taxonomy" id="266117"/>
    <lineage>
        <taxon>Bacteria</taxon>
        <taxon>Bacillati</taxon>
        <taxon>Actinomycetota</taxon>
        <taxon>Rubrobacteria</taxon>
        <taxon>Rubrobacterales</taxon>
        <taxon>Rubrobacteraceae</taxon>
        <taxon>Rubrobacter</taxon>
    </lineage>
</organism>
<feature type="transmembrane region" description="Helical" evidence="1">
    <location>
        <begin position="247"/>
        <end position="264"/>
    </location>
</feature>
<feature type="domain" description="CAAX prenyl protease 2/Lysostaphin resistance protein A-like" evidence="2">
    <location>
        <begin position="141"/>
        <end position="251"/>
    </location>
</feature>
<dbReference type="KEGG" id="rxy:Rxyl_0063"/>
<evidence type="ECO:0000313" key="4">
    <source>
        <dbReference type="Proteomes" id="UP000006637"/>
    </source>
</evidence>
<feature type="transmembrane region" description="Helical" evidence="1">
    <location>
        <begin position="185"/>
        <end position="208"/>
    </location>
</feature>
<dbReference type="EMBL" id="CP000386">
    <property type="protein sequence ID" value="ABG03044.1"/>
    <property type="molecule type" value="Genomic_DNA"/>
</dbReference>
<sequence length="265" mass="25802">MSGSVASGAGGGRPGLPGVFAALVAAGVLGSVAVVPYSAGLLARAPGVEVSVGALLVAQAVQGLVLTAVAAGLGLWLGGRVGLGAWDVRALIAGGEGRRAVLRGLPAALGLGLAAGAVLTAASVAGAPLAEGALGRVEHPPAWQGLLAAFGAGVTEEIWLRLGAMSVLAWAGARLLRRERPPGGVFWAAIAISALLFGAGHLPLAAALGGLGGAVVLFVLAANGVVGLLCGWLYWRRGLLAAMAAHFAADVVLHFLAPALGLAAS</sequence>
<reference evidence="3 4" key="1">
    <citation type="submission" date="2006-06" db="EMBL/GenBank/DDBJ databases">
        <title>Complete sequence of Rubrobacter xylanophilus DSM 9941.</title>
        <authorList>
            <consortium name="US DOE Joint Genome Institute"/>
            <person name="Copeland A."/>
            <person name="Lucas S."/>
            <person name="Lapidus A."/>
            <person name="Barry K."/>
            <person name="Detter J.C."/>
            <person name="Glavina del Rio T."/>
            <person name="Hammon N."/>
            <person name="Israni S."/>
            <person name="Dalin E."/>
            <person name="Tice H."/>
            <person name="Pitluck S."/>
            <person name="Munk A.C."/>
            <person name="Brettin T."/>
            <person name="Bruce D."/>
            <person name="Han C."/>
            <person name="Tapia R."/>
            <person name="Gilna P."/>
            <person name="Schmutz J."/>
            <person name="Larimer F."/>
            <person name="Land M."/>
            <person name="Hauser L."/>
            <person name="Kyrpides N."/>
            <person name="Lykidis A."/>
            <person name="da Costa M.S."/>
            <person name="Rainey F.A."/>
            <person name="Empadinhas N."/>
            <person name="Jolivet E."/>
            <person name="Battista J.R."/>
            <person name="Richardson P."/>
        </authorList>
    </citation>
    <scope>NUCLEOTIDE SEQUENCE [LARGE SCALE GENOMIC DNA]</scope>
    <source>
        <strain evidence="4">DSM 9941 / NBRC 16129 / PRD-1</strain>
    </source>
</reference>
<proteinExistence type="predicted"/>
<dbReference type="STRING" id="266117.Rxyl_0063"/>
<dbReference type="eggNOG" id="ENOG502ZAAA">
    <property type="taxonomic scope" value="Bacteria"/>
</dbReference>
<dbReference type="GO" id="GO:0004175">
    <property type="term" value="F:endopeptidase activity"/>
    <property type="evidence" value="ECO:0007669"/>
    <property type="project" value="UniProtKB-ARBA"/>
</dbReference>
<keyword evidence="1" id="KW-0472">Membrane</keyword>
<accession>Q1AZY4</accession>
<dbReference type="Proteomes" id="UP000006637">
    <property type="component" value="Chromosome"/>
</dbReference>
<protein>
    <submittedName>
        <fullName evidence="3">Abortive infection protein</fullName>
    </submittedName>
</protein>